<dbReference type="Proteomes" id="UP001346149">
    <property type="component" value="Unassembled WGS sequence"/>
</dbReference>
<keyword evidence="6" id="KW-0406">Ion transport</keyword>
<feature type="transmembrane region" description="Helical" evidence="6">
    <location>
        <begin position="45"/>
        <end position="63"/>
    </location>
</feature>
<accession>A0AAN7R528</accession>
<protein>
    <recommendedName>
        <fullName evidence="6">Copper transport protein</fullName>
    </recommendedName>
</protein>
<keyword evidence="2 6" id="KW-0812">Transmembrane</keyword>
<keyword evidence="8" id="KW-1185">Reference proteome</keyword>
<proteinExistence type="inferred from homology"/>
<gene>
    <name evidence="7" type="ORF">SAY86_002767</name>
</gene>
<comment type="subcellular location">
    <subcellularLocation>
        <location evidence="6">Membrane</location>
        <topology evidence="6">Multi-pass membrane protein</topology>
    </subcellularLocation>
</comment>
<keyword evidence="3 6" id="KW-0187">Copper transport</keyword>
<dbReference type="PANTHER" id="PTHR12483:SF117">
    <property type="entry name" value="COPPER TRANSPORTER 3"/>
    <property type="match status" value="1"/>
</dbReference>
<dbReference type="InterPro" id="IPR007274">
    <property type="entry name" value="Cop_transporter"/>
</dbReference>
<keyword evidence="6" id="KW-0813">Transport</keyword>
<dbReference type="AlphaFoldDB" id="A0AAN7R528"/>
<comment type="similarity">
    <text evidence="1 6">Belongs to the copper transporter (Ctr) (TC 1.A.56) family. SLC31A subfamily.</text>
</comment>
<dbReference type="EMBL" id="JAXQNO010000013">
    <property type="protein sequence ID" value="KAK4786078.1"/>
    <property type="molecule type" value="Genomic_DNA"/>
</dbReference>
<evidence type="ECO:0000256" key="1">
    <source>
        <dbReference type="ARBA" id="ARBA00006921"/>
    </source>
</evidence>
<comment type="caution">
    <text evidence="7">The sequence shown here is derived from an EMBL/GenBank/DDBJ whole genome shotgun (WGS) entry which is preliminary data.</text>
</comment>
<evidence type="ECO:0000256" key="3">
    <source>
        <dbReference type="ARBA" id="ARBA00022796"/>
    </source>
</evidence>
<reference evidence="7 8" key="1">
    <citation type="journal article" date="2023" name="Hortic Res">
        <title>Pangenome of water caltrop reveals structural variations and asymmetric subgenome divergence after allopolyploidization.</title>
        <authorList>
            <person name="Zhang X."/>
            <person name="Chen Y."/>
            <person name="Wang L."/>
            <person name="Yuan Y."/>
            <person name="Fang M."/>
            <person name="Shi L."/>
            <person name="Lu R."/>
            <person name="Comes H.P."/>
            <person name="Ma Y."/>
            <person name="Chen Y."/>
            <person name="Huang G."/>
            <person name="Zhou Y."/>
            <person name="Zheng Z."/>
            <person name="Qiu Y."/>
        </authorList>
    </citation>
    <scope>NUCLEOTIDE SEQUENCE [LARGE SCALE GENOMIC DNA]</scope>
    <source>
        <strain evidence="7">F231</strain>
    </source>
</reference>
<name>A0AAN7R528_TRANT</name>
<dbReference type="GO" id="GO:0005886">
    <property type="term" value="C:plasma membrane"/>
    <property type="evidence" value="ECO:0007669"/>
    <property type="project" value="TreeGrafter"/>
</dbReference>
<keyword evidence="5 6" id="KW-0472">Membrane</keyword>
<evidence type="ECO:0000313" key="7">
    <source>
        <dbReference type="EMBL" id="KAK4786078.1"/>
    </source>
</evidence>
<evidence type="ECO:0000313" key="8">
    <source>
        <dbReference type="Proteomes" id="UP001346149"/>
    </source>
</evidence>
<evidence type="ECO:0000256" key="5">
    <source>
        <dbReference type="ARBA" id="ARBA00023136"/>
    </source>
</evidence>
<evidence type="ECO:0000256" key="2">
    <source>
        <dbReference type="ARBA" id="ARBA00022692"/>
    </source>
</evidence>
<sequence>MEGMGNMSNTSTTMTTHKKRYLHMTFFWGKDSEILFTGWPATRTGMYVLALLFCFSLALLIEWTSHCKHFKLSCGGGTGRVSCSSPPSRGKRVTVGLVQVVAYGLRVGLAYLVMLALMSFNGGVLLVIVAAHAVGYFLFASRAFKAATAPPPADPGKAAPYSDA</sequence>
<feature type="transmembrane region" description="Helical" evidence="6">
    <location>
        <begin position="120"/>
        <end position="139"/>
    </location>
</feature>
<evidence type="ECO:0000256" key="4">
    <source>
        <dbReference type="ARBA" id="ARBA00022989"/>
    </source>
</evidence>
<organism evidence="7 8">
    <name type="scientific">Trapa natans</name>
    <name type="common">Water chestnut</name>
    <dbReference type="NCBI Taxonomy" id="22666"/>
    <lineage>
        <taxon>Eukaryota</taxon>
        <taxon>Viridiplantae</taxon>
        <taxon>Streptophyta</taxon>
        <taxon>Embryophyta</taxon>
        <taxon>Tracheophyta</taxon>
        <taxon>Spermatophyta</taxon>
        <taxon>Magnoliopsida</taxon>
        <taxon>eudicotyledons</taxon>
        <taxon>Gunneridae</taxon>
        <taxon>Pentapetalae</taxon>
        <taxon>rosids</taxon>
        <taxon>malvids</taxon>
        <taxon>Myrtales</taxon>
        <taxon>Lythraceae</taxon>
        <taxon>Trapa</taxon>
    </lineage>
</organism>
<dbReference type="PANTHER" id="PTHR12483">
    <property type="entry name" value="SOLUTE CARRIER FAMILY 31 COPPER TRANSPORTERS"/>
    <property type="match status" value="1"/>
</dbReference>
<keyword evidence="4 6" id="KW-1133">Transmembrane helix</keyword>
<keyword evidence="6" id="KW-0186">Copper</keyword>
<evidence type="ECO:0000256" key="6">
    <source>
        <dbReference type="RuleBase" id="RU367022"/>
    </source>
</evidence>
<dbReference type="GO" id="GO:0005375">
    <property type="term" value="F:copper ion transmembrane transporter activity"/>
    <property type="evidence" value="ECO:0007669"/>
    <property type="project" value="UniProtKB-UniRule"/>
</dbReference>
<dbReference type="Pfam" id="PF04145">
    <property type="entry name" value="Ctr"/>
    <property type="match status" value="1"/>
</dbReference>
<feature type="transmembrane region" description="Helical" evidence="6">
    <location>
        <begin position="93"/>
        <end position="114"/>
    </location>
</feature>